<protein>
    <submittedName>
        <fullName evidence="2">Uncharacterized protein</fullName>
    </submittedName>
</protein>
<gene>
    <name evidence="2" type="ORF">EDB92DRAFT_928246</name>
</gene>
<feature type="compositionally biased region" description="Polar residues" evidence="1">
    <location>
        <begin position="44"/>
        <end position="57"/>
    </location>
</feature>
<keyword evidence="3" id="KW-1185">Reference proteome</keyword>
<name>A0AAD4QH40_9AGAM</name>
<feature type="compositionally biased region" description="Basic and acidic residues" evidence="1">
    <location>
        <begin position="11"/>
        <end position="24"/>
    </location>
</feature>
<evidence type="ECO:0000313" key="3">
    <source>
        <dbReference type="Proteomes" id="UP001201163"/>
    </source>
</evidence>
<organism evidence="2 3">
    <name type="scientific">Lactarius akahatsu</name>
    <dbReference type="NCBI Taxonomy" id="416441"/>
    <lineage>
        <taxon>Eukaryota</taxon>
        <taxon>Fungi</taxon>
        <taxon>Dikarya</taxon>
        <taxon>Basidiomycota</taxon>
        <taxon>Agaricomycotina</taxon>
        <taxon>Agaricomycetes</taxon>
        <taxon>Russulales</taxon>
        <taxon>Russulaceae</taxon>
        <taxon>Lactarius</taxon>
    </lineage>
</organism>
<feature type="region of interest" description="Disordered" evidence="1">
    <location>
        <begin position="660"/>
        <end position="755"/>
    </location>
</feature>
<comment type="caution">
    <text evidence="2">The sequence shown here is derived from an EMBL/GenBank/DDBJ whole genome shotgun (WGS) entry which is preliminary data.</text>
</comment>
<evidence type="ECO:0000256" key="1">
    <source>
        <dbReference type="SAM" id="MobiDB-lite"/>
    </source>
</evidence>
<feature type="compositionally biased region" description="Low complexity" evidence="1">
    <location>
        <begin position="551"/>
        <end position="583"/>
    </location>
</feature>
<accession>A0AAD4QH40</accession>
<dbReference type="AlphaFoldDB" id="A0AAD4QH40"/>
<feature type="compositionally biased region" description="Polar residues" evidence="1">
    <location>
        <begin position="27"/>
        <end position="37"/>
    </location>
</feature>
<proteinExistence type="predicted"/>
<evidence type="ECO:0000313" key="2">
    <source>
        <dbReference type="EMBL" id="KAH8999103.1"/>
    </source>
</evidence>
<feature type="region of interest" description="Disordered" evidence="1">
    <location>
        <begin position="346"/>
        <end position="423"/>
    </location>
</feature>
<sequence>MRRIASVLTSRRSDKPDPPNDAHPRPTSKSFANSSTRRFFGTLTRITVSTDRSSQPTASEPAHSSSASSTGSVSLRTPEDDRMGQLTPHVARSSSQRKAWIPWLTPKKSDPRGQSPSHPPSSYWPDSSGPIPPSSIAVNNQPTESEDDTSDESSSSESESTSTSPPVPSRVDKPDPHLSPVDFVASLTMNNIPPAFSPPPLLHYSDAPLFPRSSNSVHRLTFCDTIESIMHRKRLLHRLQSLTPADRRLLAALGPRISSAAQRRTLPQPEEGERYDLKHVQPFSLGLKQWISRPYFEERTVLWVPDDAGTVVWTTVKGSGFGVWALDVSETLELLAGLDNFNIDDVRPSSPLPPPSNNVPPALTSLPPVTGKPVPYKAVPSPLRYDRGSSEPPTPPSSTEAMTPASNSTVSSSRRGVRFAENVDKEDQVPLGYILRHRKRREEKALFIQQERERRQHEEERQKHEAERQQWEQEKRQWQKERRALDEAKRQKKYAEEIAAARVRRESHYALPSQAREQDSRPREAYSRPAYDPRKQTEHASQAHSLRSRNDSSSSSRQDSLPRSESAGPHTSRATSTHSISSSEDVRARASRNSRRGSMVSESSQRSVTSPFFTYGWPPVPPISHIPPIPIFPAMQVMPVVPQFIMDTPLLPPTAPFMRQQYSRSRSRDSSPSRGTGPSRGERPQRSSDPAPPKPRHHRSSSDEHGGRNSPARSHAQMSSSSTHPRPVYPRRTEPSSRASMPQQPFAPRRQTALS</sequence>
<feature type="region of interest" description="Disordered" evidence="1">
    <location>
        <begin position="505"/>
        <end position="611"/>
    </location>
</feature>
<feature type="compositionally biased region" description="Low complexity" evidence="1">
    <location>
        <begin position="152"/>
        <end position="164"/>
    </location>
</feature>
<dbReference type="Proteomes" id="UP001201163">
    <property type="component" value="Unassembled WGS sequence"/>
</dbReference>
<feature type="compositionally biased region" description="Basic and acidic residues" evidence="1">
    <location>
        <begin position="516"/>
        <end position="538"/>
    </location>
</feature>
<feature type="compositionally biased region" description="Low complexity" evidence="1">
    <location>
        <begin position="58"/>
        <end position="74"/>
    </location>
</feature>
<feature type="region of interest" description="Disordered" evidence="1">
    <location>
        <begin position="1"/>
        <end position="178"/>
    </location>
</feature>
<feature type="region of interest" description="Disordered" evidence="1">
    <location>
        <begin position="452"/>
        <end position="474"/>
    </location>
</feature>
<feature type="compositionally biased region" description="Polar residues" evidence="1">
    <location>
        <begin position="600"/>
        <end position="611"/>
    </location>
</feature>
<dbReference type="EMBL" id="JAKELL010000004">
    <property type="protein sequence ID" value="KAH8999103.1"/>
    <property type="molecule type" value="Genomic_DNA"/>
</dbReference>
<feature type="compositionally biased region" description="Low complexity" evidence="1">
    <location>
        <begin position="397"/>
        <end position="406"/>
    </location>
</feature>
<reference evidence="2" key="1">
    <citation type="submission" date="2022-01" db="EMBL/GenBank/DDBJ databases">
        <title>Comparative genomics reveals a dynamic genome evolution in the ectomycorrhizal milk-cap (Lactarius) mushrooms.</title>
        <authorList>
            <consortium name="DOE Joint Genome Institute"/>
            <person name="Lebreton A."/>
            <person name="Tang N."/>
            <person name="Kuo A."/>
            <person name="LaButti K."/>
            <person name="Drula E."/>
            <person name="Barry K."/>
            <person name="Clum A."/>
            <person name="Lipzen A."/>
            <person name="Mousain D."/>
            <person name="Ng V."/>
            <person name="Wang R."/>
            <person name="Wang X."/>
            <person name="Dai Y."/>
            <person name="Henrissat B."/>
            <person name="Grigoriev I.V."/>
            <person name="Guerin-Laguette A."/>
            <person name="Yu F."/>
            <person name="Martin F.M."/>
        </authorList>
    </citation>
    <scope>NUCLEOTIDE SEQUENCE</scope>
    <source>
        <strain evidence="2">QP</strain>
    </source>
</reference>